<reference evidence="8" key="1">
    <citation type="submission" date="2009-01" db="EMBL/GenBank/DDBJ databases">
        <title>Complete sequence of Anaeromyxobacter dehalogenans 2CP-1.</title>
        <authorList>
            <consortium name="US DOE Joint Genome Institute"/>
            <person name="Lucas S."/>
            <person name="Copeland A."/>
            <person name="Lapidus A."/>
            <person name="Glavina del Rio T."/>
            <person name="Dalin E."/>
            <person name="Tice H."/>
            <person name="Bruce D."/>
            <person name="Goodwin L."/>
            <person name="Pitluck S."/>
            <person name="Saunders E."/>
            <person name="Brettin T."/>
            <person name="Detter J.C."/>
            <person name="Han C."/>
            <person name="Larimer F."/>
            <person name="Land M."/>
            <person name="Hauser L."/>
            <person name="Kyrpides N."/>
            <person name="Ovchinnikova G."/>
            <person name="Beliaev A.S."/>
            <person name="Richardson P."/>
        </authorList>
    </citation>
    <scope>NUCLEOTIDE SEQUENCE</scope>
    <source>
        <strain evidence="8">2CP-1</strain>
    </source>
</reference>
<dbReference type="AlphaFoldDB" id="B8JCR0"/>
<keyword evidence="9" id="KW-1185">Reference proteome</keyword>
<dbReference type="InterPro" id="IPR003400">
    <property type="entry name" value="ExbD"/>
</dbReference>
<evidence type="ECO:0000256" key="4">
    <source>
        <dbReference type="ARBA" id="ARBA00022692"/>
    </source>
</evidence>
<evidence type="ECO:0000256" key="7">
    <source>
        <dbReference type="RuleBase" id="RU003879"/>
    </source>
</evidence>
<dbReference type="Proteomes" id="UP000007089">
    <property type="component" value="Chromosome"/>
</dbReference>
<gene>
    <name evidence="8" type="ordered locus">A2cp1_4463</name>
</gene>
<dbReference type="GO" id="GO:0015031">
    <property type="term" value="P:protein transport"/>
    <property type="evidence" value="ECO:0007669"/>
    <property type="project" value="UniProtKB-KW"/>
</dbReference>
<dbReference type="KEGG" id="acp:A2cp1_4463"/>
<keyword evidence="6" id="KW-0472">Membrane</keyword>
<evidence type="ECO:0000256" key="1">
    <source>
        <dbReference type="ARBA" id="ARBA00004162"/>
    </source>
</evidence>
<protein>
    <submittedName>
        <fullName evidence="8">Biopolymer transport protein ExbD/TolR</fullName>
    </submittedName>
</protein>
<accession>B8JCR0</accession>
<evidence type="ECO:0000313" key="8">
    <source>
        <dbReference type="EMBL" id="ACL67780.1"/>
    </source>
</evidence>
<sequence>MPIVIPGKRPAKRFEKSKILGGKFARAHKATNAELNVVPMVDMMTMLVIFLLQQFSSTGEVLYMQKDIKLPDARHGQIIEIAPVVAISAEQVVVTGVKVADVRELDSEGGYLNIPALEERLRDEKKRWDFIHQNDPEKKWEGAVNIQADKGVPFRIVKRVLFSCGVAGYFSVNFAALDAGTAVAATAPGGPGEG</sequence>
<organism evidence="8 9">
    <name type="scientific">Anaeromyxobacter dehalogenans (strain ATCC BAA-258 / DSM 21875 / 2CP-1)</name>
    <dbReference type="NCBI Taxonomy" id="455488"/>
    <lineage>
        <taxon>Bacteria</taxon>
        <taxon>Pseudomonadati</taxon>
        <taxon>Myxococcota</taxon>
        <taxon>Myxococcia</taxon>
        <taxon>Myxococcales</taxon>
        <taxon>Cystobacterineae</taxon>
        <taxon>Anaeromyxobacteraceae</taxon>
        <taxon>Anaeromyxobacter</taxon>
    </lineage>
</organism>
<name>B8JCR0_ANAD2</name>
<evidence type="ECO:0000313" key="9">
    <source>
        <dbReference type="Proteomes" id="UP000007089"/>
    </source>
</evidence>
<evidence type="ECO:0000256" key="2">
    <source>
        <dbReference type="ARBA" id="ARBA00005811"/>
    </source>
</evidence>
<keyword evidence="7" id="KW-0653">Protein transport</keyword>
<proteinExistence type="inferred from homology"/>
<dbReference type="GO" id="GO:0005886">
    <property type="term" value="C:plasma membrane"/>
    <property type="evidence" value="ECO:0007669"/>
    <property type="project" value="UniProtKB-SubCell"/>
</dbReference>
<keyword evidence="3" id="KW-1003">Cell membrane</keyword>
<keyword evidence="7" id="KW-0813">Transport</keyword>
<evidence type="ECO:0000256" key="6">
    <source>
        <dbReference type="ARBA" id="ARBA00023136"/>
    </source>
</evidence>
<dbReference type="EMBL" id="CP001359">
    <property type="protein sequence ID" value="ACL67780.1"/>
    <property type="molecule type" value="Genomic_DNA"/>
</dbReference>
<comment type="similarity">
    <text evidence="2 7">Belongs to the ExbD/TolR family.</text>
</comment>
<dbReference type="Pfam" id="PF02472">
    <property type="entry name" value="ExbD"/>
    <property type="match status" value="1"/>
</dbReference>
<comment type="subcellular location">
    <subcellularLocation>
        <location evidence="1">Cell membrane</location>
        <topology evidence="1">Single-pass membrane protein</topology>
    </subcellularLocation>
    <subcellularLocation>
        <location evidence="7">Cell membrane</location>
        <topology evidence="7">Single-pass type II membrane protein</topology>
    </subcellularLocation>
</comment>
<keyword evidence="4 7" id="KW-0812">Transmembrane</keyword>
<dbReference type="GO" id="GO:0022857">
    <property type="term" value="F:transmembrane transporter activity"/>
    <property type="evidence" value="ECO:0007669"/>
    <property type="project" value="InterPro"/>
</dbReference>
<dbReference type="HOGENOM" id="CLU_120814_0_0_7"/>
<dbReference type="RefSeq" id="WP_015935463.1">
    <property type="nucleotide sequence ID" value="NC_011891.1"/>
</dbReference>
<evidence type="ECO:0000256" key="3">
    <source>
        <dbReference type="ARBA" id="ARBA00022475"/>
    </source>
</evidence>
<evidence type="ECO:0000256" key="5">
    <source>
        <dbReference type="ARBA" id="ARBA00022989"/>
    </source>
</evidence>
<keyword evidence="5" id="KW-1133">Transmembrane helix</keyword>